<protein>
    <submittedName>
        <fullName evidence="1">Uncharacterized protein</fullName>
    </submittedName>
</protein>
<organism evidence="1 2">
    <name type="scientific">Dyella japonica</name>
    <dbReference type="NCBI Taxonomy" id="231455"/>
    <lineage>
        <taxon>Bacteria</taxon>
        <taxon>Pseudomonadati</taxon>
        <taxon>Pseudomonadota</taxon>
        <taxon>Gammaproteobacteria</taxon>
        <taxon>Lysobacterales</taxon>
        <taxon>Rhodanobacteraceae</taxon>
        <taxon>Dyella</taxon>
    </lineage>
</organism>
<dbReference type="Proteomes" id="UP001549184">
    <property type="component" value="Unassembled WGS sequence"/>
</dbReference>
<gene>
    <name evidence="1" type="ORF">ABIC75_004316</name>
</gene>
<evidence type="ECO:0000313" key="1">
    <source>
        <dbReference type="EMBL" id="MET3654568.1"/>
    </source>
</evidence>
<name>A0ABV2K0G7_9GAMM</name>
<reference evidence="1 2" key="1">
    <citation type="submission" date="2024-06" db="EMBL/GenBank/DDBJ databases">
        <title>Sorghum-associated microbial communities from plants grown in Nebraska, USA.</title>
        <authorList>
            <person name="Schachtman D."/>
        </authorList>
    </citation>
    <scope>NUCLEOTIDE SEQUENCE [LARGE SCALE GENOMIC DNA]</scope>
    <source>
        <strain evidence="1 2">1073</strain>
    </source>
</reference>
<accession>A0ABV2K0G7</accession>
<evidence type="ECO:0000313" key="2">
    <source>
        <dbReference type="Proteomes" id="UP001549184"/>
    </source>
</evidence>
<sequence length="79" mass="9014">MATTARKLRQTPLREGVTPFDRLPWGLQGFVVDFLRCHQCEVTPANCQAVADAVEQRLKRGPLCRAQLLVRLEDDVFFD</sequence>
<keyword evidence="2" id="KW-1185">Reference proteome</keyword>
<proteinExistence type="predicted"/>
<comment type="caution">
    <text evidence="1">The sequence shown here is derived from an EMBL/GenBank/DDBJ whole genome shotgun (WGS) entry which is preliminary data.</text>
</comment>
<dbReference type="RefSeq" id="WP_354015919.1">
    <property type="nucleotide sequence ID" value="NZ_JBEPMU010000007.1"/>
</dbReference>
<dbReference type="EMBL" id="JBEPMU010000007">
    <property type="protein sequence ID" value="MET3654568.1"/>
    <property type="molecule type" value="Genomic_DNA"/>
</dbReference>